<evidence type="ECO:0000256" key="1">
    <source>
        <dbReference type="SAM" id="Phobius"/>
    </source>
</evidence>
<gene>
    <name evidence="2" type="ORF">DFH08DRAFT_940114</name>
</gene>
<evidence type="ECO:0000313" key="2">
    <source>
        <dbReference type="EMBL" id="KAJ7331519.1"/>
    </source>
</evidence>
<protein>
    <submittedName>
        <fullName evidence="2">Uncharacterized protein</fullName>
    </submittedName>
</protein>
<dbReference type="AlphaFoldDB" id="A0AAD6ZP90"/>
<keyword evidence="1" id="KW-0812">Transmembrane</keyword>
<feature type="transmembrane region" description="Helical" evidence="1">
    <location>
        <begin position="468"/>
        <end position="485"/>
    </location>
</feature>
<keyword evidence="3" id="KW-1185">Reference proteome</keyword>
<feature type="transmembrane region" description="Helical" evidence="1">
    <location>
        <begin position="688"/>
        <end position="705"/>
    </location>
</feature>
<keyword evidence="1" id="KW-0472">Membrane</keyword>
<dbReference type="PROSITE" id="PS51257">
    <property type="entry name" value="PROKAR_LIPOPROTEIN"/>
    <property type="match status" value="1"/>
</dbReference>
<proteinExistence type="predicted"/>
<sequence>MILTSRHLAIPPSIQVSPPGNGTHSASFACAISLVLFGLLVATIIYGLGKLVFPLTQVSHSRIFQNQTLEEVKSRATVVRPLVDDKQLFDIAMSVWALRDEESGSDEVSKTPLYSNIVFRGLRLADKHKTASIVYRLPIAIFQRLSLKENDLRASVVLIPTSPSLLEHVTSFSTWRPESLVIPPVRLWPFPLGAADSGPQRLTDTALDSFAISFPLLEFHEIGREEDVILKENADDEDDDDEEEVQDRVEEKFHTYEGPRGISDIPRYPEHALKRHPFVVTRTQIRVVDETHIFSRKLYNREHNKLRSTSCGQGSYRWQNVTMTRVPDLTLCHTSYSTNGNWETRLELQVPDESTGEPLTEWAYAPHIGHSASSAGPKDLVAVPVTREICTQFGNTPSTDPDFVEINWQLSYSGRTPLKFFSADSFVPANRVLHNESDYKKAIEHDNAELMNGLAGHRFSEDAHPRRRFIMSAFIYLFTGIPYLLDMSYWYTRTSTVAISVSDTVLLALSDILETLTVAANAAEESKLDSEFSSSQWLPLLYIWIVMIMMISAIGFPRPFFMLKTTTRLAFSRDKSRWVPSVRRVSTKHMKRASQRLDSRTSWGIKAGLCVSLIAIDYITRNYYSFSPFDHHVLAPLHPPLGPTDRIQHFNPFARVFAWVYLPLKFTGKLSQIFLDQRTRTYAGSYKISVALHCISGVLLLMTYLPSVVGRYDARPGLSVADAMDLTMLVVLTWQAASFPKVMQKMEDEDSE</sequence>
<dbReference type="EMBL" id="JARIHO010000035">
    <property type="protein sequence ID" value="KAJ7331519.1"/>
    <property type="molecule type" value="Genomic_DNA"/>
</dbReference>
<accession>A0AAD6ZP90</accession>
<organism evidence="2 3">
    <name type="scientific">Mycena albidolilacea</name>
    <dbReference type="NCBI Taxonomy" id="1033008"/>
    <lineage>
        <taxon>Eukaryota</taxon>
        <taxon>Fungi</taxon>
        <taxon>Dikarya</taxon>
        <taxon>Basidiomycota</taxon>
        <taxon>Agaricomycotina</taxon>
        <taxon>Agaricomycetes</taxon>
        <taxon>Agaricomycetidae</taxon>
        <taxon>Agaricales</taxon>
        <taxon>Marasmiineae</taxon>
        <taxon>Mycenaceae</taxon>
        <taxon>Mycena</taxon>
    </lineage>
</organism>
<name>A0AAD6ZP90_9AGAR</name>
<comment type="caution">
    <text evidence="2">The sequence shown here is derived from an EMBL/GenBank/DDBJ whole genome shotgun (WGS) entry which is preliminary data.</text>
</comment>
<feature type="transmembrane region" description="Helical" evidence="1">
    <location>
        <begin position="537"/>
        <end position="556"/>
    </location>
</feature>
<reference evidence="2" key="1">
    <citation type="submission" date="2023-03" db="EMBL/GenBank/DDBJ databases">
        <title>Massive genome expansion in bonnet fungi (Mycena s.s.) driven by repeated elements and novel gene families across ecological guilds.</title>
        <authorList>
            <consortium name="Lawrence Berkeley National Laboratory"/>
            <person name="Harder C.B."/>
            <person name="Miyauchi S."/>
            <person name="Viragh M."/>
            <person name="Kuo A."/>
            <person name="Thoen E."/>
            <person name="Andreopoulos B."/>
            <person name="Lu D."/>
            <person name="Skrede I."/>
            <person name="Drula E."/>
            <person name="Henrissat B."/>
            <person name="Morin E."/>
            <person name="Kohler A."/>
            <person name="Barry K."/>
            <person name="LaButti K."/>
            <person name="Morin E."/>
            <person name="Salamov A."/>
            <person name="Lipzen A."/>
            <person name="Mereny Z."/>
            <person name="Hegedus B."/>
            <person name="Baldrian P."/>
            <person name="Stursova M."/>
            <person name="Weitz H."/>
            <person name="Taylor A."/>
            <person name="Grigoriev I.V."/>
            <person name="Nagy L.G."/>
            <person name="Martin F."/>
            <person name="Kauserud H."/>
        </authorList>
    </citation>
    <scope>NUCLEOTIDE SEQUENCE</scope>
    <source>
        <strain evidence="2">CBHHK002</strain>
    </source>
</reference>
<dbReference type="Proteomes" id="UP001218218">
    <property type="component" value="Unassembled WGS sequence"/>
</dbReference>
<keyword evidence="1" id="KW-1133">Transmembrane helix</keyword>
<evidence type="ECO:0000313" key="3">
    <source>
        <dbReference type="Proteomes" id="UP001218218"/>
    </source>
</evidence>
<feature type="transmembrane region" description="Helical" evidence="1">
    <location>
        <begin position="26"/>
        <end position="48"/>
    </location>
</feature>